<gene>
    <name evidence="2" type="ORF">HAX54_004615</name>
</gene>
<feature type="region of interest" description="Disordered" evidence="1">
    <location>
        <begin position="1"/>
        <end position="54"/>
    </location>
</feature>
<feature type="non-terminal residue" evidence="2">
    <location>
        <position position="1"/>
    </location>
</feature>
<name>A0ABS8WXK2_DATST</name>
<reference evidence="2 3" key="1">
    <citation type="journal article" date="2021" name="BMC Genomics">
        <title>Datura genome reveals duplications of psychoactive alkaloid biosynthetic genes and high mutation rate following tissue culture.</title>
        <authorList>
            <person name="Rajewski A."/>
            <person name="Carter-House D."/>
            <person name="Stajich J."/>
            <person name="Litt A."/>
        </authorList>
    </citation>
    <scope>NUCLEOTIDE SEQUENCE [LARGE SCALE GENOMIC DNA]</scope>
    <source>
        <strain evidence="2">AR-01</strain>
    </source>
</reference>
<organism evidence="2 3">
    <name type="scientific">Datura stramonium</name>
    <name type="common">Jimsonweed</name>
    <name type="synonym">Common thornapple</name>
    <dbReference type="NCBI Taxonomy" id="4076"/>
    <lineage>
        <taxon>Eukaryota</taxon>
        <taxon>Viridiplantae</taxon>
        <taxon>Streptophyta</taxon>
        <taxon>Embryophyta</taxon>
        <taxon>Tracheophyta</taxon>
        <taxon>Spermatophyta</taxon>
        <taxon>Magnoliopsida</taxon>
        <taxon>eudicotyledons</taxon>
        <taxon>Gunneridae</taxon>
        <taxon>Pentapetalae</taxon>
        <taxon>asterids</taxon>
        <taxon>lamiids</taxon>
        <taxon>Solanales</taxon>
        <taxon>Solanaceae</taxon>
        <taxon>Solanoideae</taxon>
        <taxon>Datureae</taxon>
        <taxon>Datura</taxon>
    </lineage>
</organism>
<sequence length="54" mass="6236">SIHMIFDEFGKLSNKENLEDNDLKQPLHIQRDALENKATDDPIKLEDNEESAPE</sequence>
<evidence type="ECO:0000313" key="3">
    <source>
        <dbReference type="Proteomes" id="UP000823775"/>
    </source>
</evidence>
<proteinExistence type="predicted"/>
<evidence type="ECO:0000313" key="2">
    <source>
        <dbReference type="EMBL" id="MCE3216052.1"/>
    </source>
</evidence>
<protein>
    <submittedName>
        <fullName evidence="2">Uncharacterized protein</fullName>
    </submittedName>
</protein>
<dbReference type="EMBL" id="JACEIK010012149">
    <property type="protein sequence ID" value="MCE3216052.1"/>
    <property type="molecule type" value="Genomic_DNA"/>
</dbReference>
<dbReference type="Proteomes" id="UP000823775">
    <property type="component" value="Unassembled WGS sequence"/>
</dbReference>
<comment type="caution">
    <text evidence="2">The sequence shown here is derived from an EMBL/GenBank/DDBJ whole genome shotgun (WGS) entry which is preliminary data.</text>
</comment>
<evidence type="ECO:0000256" key="1">
    <source>
        <dbReference type="SAM" id="MobiDB-lite"/>
    </source>
</evidence>
<feature type="compositionally biased region" description="Basic and acidic residues" evidence="1">
    <location>
        <begin position="1"/>
        <end position="46"/>
    </location>
</feature>
<keyword evidence="3" id="KW-1185">Reference proteome</keyword>
<feature type="non-terminal residue" evidence="2">
    <location>
        <position position="54"/>
    </location>
</feature>
<accession>A0ABS8WXK2</accession>